<dbReference type="HOGENOM" id="CLU_2856520_0_0_1"/>
<dbReference type="Gramene" id="OBART10G07400.1">
    <property type="protein sequence ID" value="OBART10G07400.1"/>
    <property type="gene ID" value="OBART10G07400"/>
</dbReference>
<dbReference type="Proteomes" id="UP000026960">
    <property type="component" value="Chromosome 10"/>
</dbReference>
<evidence type="ECO:0000313" key="1">
    <source>
        <dbReference type="EnsemblPlants" id="OBART10G07400.1"/>
    </source>
</evidence>
<name>A0A0D3HCT5_9ORYZ</name>
<dbReference type="EnsemblPlants" id="OBART10G07400.1">
    <property type="protein sequence ID" value="OBART10G07400.1"/>
    <property type="gene ID" value="OBART10G07400"/>
</dbReference>
<proteinExistence type="predicted"/>
<dbReference type="PaxDb" id="65489-OBART10G07400.1"/>
<accession>A0A0D3HCT5</accession>
<reference evidence="1" key="2">
    <citation type="submission" date="2015-03" db="UniProtKB">
        <authorList>
            <consortium name="EnsemblPlants"/>
        </authorList>
    </citation>
    <scope>IDENTIFICATION</scope>
</reference>
<reference evidence="1" key="1">
    <citation type="journal article" date="2009" name="Rice">
        <title>De Novo Next Generation Sequencing of Plant Genomes.</title>
        <authorList>
            <person name="Rounsley S."/>
            <person name="Marri P.R."/>
            <person name="Yu Y."/>
            <person name="He R."/>
            <person name="Sisneros N."/>
            <person name="Goicoechea J.L."/>
            <person name="Lee S.J."/>
            <person name="Angelova A."/>
            <person name="Kudrna D."/>
            <person name="Luo M."/>
            <person name="Affourtit J."/>
            <person name="Desany B."/>
            <person name="Knight J."/>
            <person name="Niazi F."/>
            <person name="Egholm M."/>
            <person name="Wing R.A."/>
        </authorList>
    </citation>
    <scope>NUCLEOTIDE SEQUENCE [LARGE SCALE GENOMIC DNA]</scope>
    <source>
        <strain evidence="1">cv. IRGC 105608</strain>
    </source>
</reference>
<organism evidence="1">
    <name type="scientific">Oryza barthii</name>
    <dbReference type="NCBI Taxonomy" id="65489"/>
    <lineage>
        <taxon>Eukaryota</taxon>
        <taxon>Viridiplantae</taxon>
        <taxon>Streptophyta</taxon>
        <taxon>Embryophyta</taxon>
        <taxon>Tracheophyta</taxon>
        <taxon>Spermatophyta</taxon>
        <taxon>Magnoliopsida</taxon>
        <taxon>Liliopsida</taxon>
        <taxon>Poales</taxon>
        <taxon>Poaceae</taxon>
        <taxon>BOP clade</taxon>
        <taxon>Oryzoideae</taxon>
        <taxon>Oryzeae</taxon>
        <taxon>Oryzinae</taxon>
        <taxon>Oryza</taxon>
    </lineage>
</organism>
<keyword evidence="2" id="KW-1185">Reference proteome</keyword>
<dbReference type="AlphaFoldDB" id="A0A0D3HCT5"/>
<protein>
    <submittedName>
        <fullName evidence="1">Uncharacterized protein</fullName>
    </submittedName>
</protein>
<sequence length="65" mass="7524">NGGEREADRERGERDFVGVKGRRSLGAVEQDISLRRRRRRNDVPVRRFSSTEIRRADLLISSKVS</sequence>
<evidence type="ECO:0000313" key="2">
    <source>
        <dbReference type="Proteomes" id="UP000026960"/>
    </source>
</evidence>